<protein>
    <recommendedName>
        <fullName evidence="1">BTB domain-containing protein</fullName>
    </recommendedName>
</protein>
<feature type="domain" description="BTB" evidence="1">
    <location>
        <begin position="14"/>
        <end position="128"/>
    </location>
</feature>
<evidence type="ECO:0000313" key="3">
    <source>
        <dbReference type="Proteomes" id="UP000298030"/>
    </source>
</evidence>
<dbReference type="SUPFAM" id="SSF54695">
    <property type="entry name" value="POZ domain"/>
    <property type="match status" value="1"/>
</dbReference>
<comment type="caution">
    <text evidence="2">The sequence shown here is derived from an EMBL/GenBank/DDBJ whole genome shotgun (WGS) entry which is preliminary data.</text>
</comment>
<dbReference type="Proteomes" id="UP000298030">
    <property type="component" value="Unassembled WGS sequence"/>
</dbReference>
<dbReference type="Pfam" id="PF00651">
    <property type="entry name" value="BTB"/>
    <property type="match status" value="1"/>
</dbReference>
<sequence length="285" mass="31990">MPNPSTNVHINNPSRSSRFYHDTVVFEIEGTLYRVSKHGFQRWSPSFFCDLFSLPQASGIQREGDSDENPIRPPQVTVYEFESLLEVIYPNQLSGPPELSKDQWIGVLRLSRQWDMPEVATLAIEKLDTLLTTPLEKAQLCRAHSVLKWMKDGYSSLVECVPATSFESLQTLGLETACRILCARNDILLTTTKRDNSLYCGNCLRCKGTWRRIVIQPQGSVSDNSDPYKCTNCNVSAETSYDGALIYLRPSTVDPAVIRSAIESKVIQVFQEEIKSASEEAGSNL</sequence>
<organism evidence="2 3">
    <name type="scientific">Coprinellus micaceus</name>
    <name type="common">Glistening ink-cap mushroom</name>
    <name type="synonym">Coprinus micaceus</name>
    <dbReference type="NCBI Taxonomy" id="71717"/>
    <lineage>
        <taxon>Eukaryota</taxon>
        <taxon>Fungi</taxon>
        <taxon>Dikarya</taxon>
        <taxon>Basidiomycota</taxon>
        <taxon>Agaricomycotina</taxon>
        <taxon>Agaricomycetes</taxon>
        <taxon>Agaricomycetidae</taxon>
        <taxon>Agaricales</taxon>
        <taxon>Agaricineae</taxon>
        <taxon>Psathyrellaceae</taxon>
        <taxon>Coprinellus</taxon>
    </lineage>
</organism>
<dbReference type="InterPro" id="IPR000210">
    <property type="entry name" value="BTB/POZ_dom"/>
</dbReference>
<evidence type="ECO:0000259" key="1">
    <source>
        <dbReference type="Pfam" id="PF00651"/>
    </source>
</evidence>
<gene>
    <name evidence="2" type="ORF">FA13DRAFT_1737331</name>
</gene>
<dbReference type="AlphaFoldDB" id="A0A4Y7SX37"/>
<name>A0A4Y7SX37_COPMI</name>
<keyword evidence="3" id="KW-1185">Reference proteome</keyword>
<dbReference type="Gene3D" id="3.30.710.10">
    <property type="entry name" value="Potassium Channel Kv1.1, Chain A"/>
    <property type="match status" value="1"/>
</dbReference>
<accession>A0A4Y7SX37</accession>
<dbReference type="InterPro" id="IPR011333">
    <property type="entry name" value="SKP1/BTB/POZ_sf"/>
</dbReference>
<proteinExistence type="predicted"/>
<evidence type="ECO:0000313" key="2">
    <source>
        <dbReference type="EMBL" id="TEB26402.1"/>
    </source>
</evidence>
<dbReference type="OrthoDB" id="2593747at2759"/>
<dbReference type="EMBL" id="QPFP01000048">
    <property type="protein sequence ID" value="TEB26402.1"/>
    <property type="molecule type" value="Genomic_DNA"/>
</dbReference>
<reference evidence="2 3" key="1">
    <citation type="journal article" date="2019" name="Nat. Ecol. Evol.">
        <title>Megaphylogeny resolves global patterns of mushroom evolution.</title>
        <authorList>
            <person name="Varga T."/>
            <person name="Krizsan K."/>
            <person name="Foldi C."/>
            <person name="Dima B."/>
            <person name="Sanchez-Garcia M."/>
            <person name="Sanchez-Ramirez S."/>
            <person name="Szollosi G.J."/>
            <person name="Szarkandi J.G."/>
            <person name="Papp V."/>
            <person name="Albert L."/>
            <person name="Andreopoulos W."/>
            <person name="Angelini C."/>
            <person name="Antonin V."/>
            <person name="Barry K.W."/>
            <person name="Bougher N.L."/>
            <person name="Buchanan P."/>
            <person name="Buyck B."/>
            <person name="Bense V."/>
            <person name="Catcheside P."/>
            <person name="Chovatia M."/>
            <person name="Cooper J."/>
            <person name="Damon W."/>
            <person name="Desjardin D."/>
            <person name="Finy P."/>
            <person name="Geml J."/>
            <person name="Haridas S."/>
            <person name="Hughes K."/>
            <person name="Justo A."/>
            <person name="Karasinski D."/>
            <person name="Kautmanova I."/>
            <person name="Kiss B."/>
            <person name="Kocsube S."/>
            <person name="Kotiranta H."/>
            <person name="LaButti K.M."/>
            <person name="Lechner B.E."/>
            <person name="Liimatainen K."/>
            <person name="Lipzen A."/>
            <person name="Lukacs Z."/>
            <person name="Mihaltcheva S."/>
            <person name="Morgado L.N."/>
            <person name="Niskanen T."/>
            <person name="Noordeloos M.E."/>
            <person name="Ohm R.A."/>
            <person name="Ortiz-Santana B."/>
            <person name="Ovrebo C."/>
            <person name="Racz N."/>
            <person name="Riley R."/>
            <person name="Savchenko A."/>
            <person name="Shiryaev A."/>
            <person name="Soop K."/>
            <person name="Spirin V."/>
            <person name="Szebenyi C."/>
            <person name="Tomsovsky M."/>
            <person name="Tulloss R.E."/>
            <person name="Uehling J."/>
            <person name="Grigoriev I.V."/>
            <person name="Vagvolgyi C."/>
            <person name="Papp T."/>
            <person name="Martin F.M."/>
            <person name="Miettinen O."/>
            <person name="Hibbett D.S."/>
            <person name="Nagy L.G."/>
        </authorList>
    </citation>
    <scope>NUCLEOTIDE SEQUENCE [LARGE SCALE GENOMIC DNA]</scope>
    <source>
        <strain evidence="2 3">FP101781</strain>
    </source>
</reference>